<evidence type="ECO:0000313" key="1">
    <source>
        <dbReference type="EMBL" id="CBY16253.1"/>
    </source>
</evidence>
<dbReference type="AlphaFoldDB" id="E4Y329"/>
<protein>
    <submittedName>
        <fullName evidence="1">Uncharacterized protein</fullName>
    </submittedName>
</protein>
<evidence type="ECO:0000313" key="2">
    <source>
        <dbReference type="Proteomes" id="UP000001307"/>
    </source>
</evidence>
<dbReference type="EMBL" id="FN654009">
    <property type="protein sequence ID" value="CBY16253.1"/>
    <property type="molecule type" value="Genomic_DNA"/>
</dbReference>
<organism evidence="1">
    <name type="scientific">Oikopleura dioica</name>
    <name type="common">Tunicate</name>
    <dbReference type="NCBI Taxonomy" id="34765"/>
    <lineage>
        <taxon>Eukaryota</taxon>
        <taxon>Metazoa</taxon>
        <taxon>Chordata</taxon>
        <taxon>Tunicata</taxon>
        <taxon>Appendicularia</taxon>
        <taxon>Copelata</taxon>
        <taxon>Oikopleuridae</taxon>
        <taxon>Oikopleura</taxon>
    </lineage>
</organism>
<dbReference type="InParanoid" id="E4Y329"/>
<accession>E4Y329</accession>
<gene>
    <name evidence="1" type="ORF">GSOID_T00016598001</name>
</gene>
<proteinExistence type="predicted"/>
<dbReference type="Proteomes" id="UP000001307">
    <property type="component" value="Unassembled WGS sequence"/>
</dbReference>
<reference evidence="1" key="1">
    <citation type="journal article" date="2010" name="Science">
        <title>Plasticity of animal genome architecture unmasked by rapid evolution of a pelagic tunicate.</title>
        <authorList>
            <person name="Denoeud F."/>
            <person name="Henriet S."/>
            <person name="Mungpakdee S."/>
            <person name="Aury J.M."/>
            <person name="Da Silva C."/>
            <person name="Brinkmann H."/>
            <person name="Mikhaleva J."/>
            <person name="Olsen L.C."/>
            <person name="Jubin C."/>
            <person name="Canestro C."/>
            <person name="Bouquet J.M."/>
            <person name="Danks G."/>
            <person name="Poulain J."/>
            <person name="Campsteijn C."/>
            <person name="Adamski M."/>
            <person name="Cross I."/>
            <person name="Yadetie F."/>
            <person name="Muffato M."/>
            <person name="Louis A."/>
            <person name="Butcher S."/>
            <person name="Tsagkogeorga G."/>
            <person name="Konrad A."/>
            <person name="Singh S."/>
            <person name="Jensen M.F."/>
            <person name="Cong E.H."/>
            <person name="Eikeseth-Otteraa H."/>
            <person name="Noel B."/>
            <person name="Anthouard V."/>
            <person name="Porcel B.M."/>
            <person name="Kachouri-Lafond R."/>
            <person name="Nishino A."/>
            <person name="Ugolini M."/>
            <person name="Chourrout P."/>
            <person name="Nishida H."/>
            <person name="Aasland R."/>
            <person name="Huzurbazar S."/>
            <person name="Westhof E."/>
            <person name="Delsuc F."/>
            <person name="Lehrach H."/>
            <person name="Reinhardt R."/>
            <person name="Weissenbach J."/>
            <person name="Roy S.W."/>
            <person name="Artiguenave F."/>
            <person name="Postlethwait J.H."/>
            <person name="Manak J.R."/>
            <person name="Thompson E.M."/>
            <person name="Jaillon O."/>
            <person name="Du Pasquier L."/>
            <person name="Boudinot P."/>
            <person name="Liberles D.A."/>
            <person name="Volff J.N."/>
            <person name="Philippe H."/>
            <person name="Lenhard B."/>
            <person name="Roest Crollius H."/>
            <person name="Wincker P."/>
            <person name="Chourrout D."/>
        </authorList>
    </citation>
    <scope>NUCLEOTIDE SEQUENCE [LARGE SCALE GENOMIC DNA]</scope>
</reference>
<keyword evidence="2" id="KW-1185">Reference proteome</keyword>
<sequence length="45" mass="4795">MASEISRVTAELETNVQQPSETACLPPSLIIAIKKNKLVATSSHS</sequence>
<name>E4Y329_OIKDI</name>